<protein>
    <recommendedName>
        <fullName evidence="2">Altered inheritance of mitochondria protein 6</fullName>
    </recommendedName>
</protein>
<evidence type="ECO:0000256" key="4">
    <source>
        <dbReference type="SAM" id="Phobius"/>
    </source>
</evidence>
<evidence type="ECO:0000313" key="5">
    <source>
        <dbReference type="EMBL" id="PHH50128.1"/>
    </source>
</evidence>
<keyword evidence="4" id="KW-0812">Transmembrane</keyword>
<dbReference type="OrthoDB" id="4153866at2759"/>
<dbReference type="PANTHER" id="PTHR31571">
    <property type="entry name" value="ALTERED INHERITANCE OF MITOCHONDRIA PROTEIN 6"/>
    <property type="match status" value="1"/>
</dbReference>
<comment type="caution">
    <text evidence="5">The sequence shown here is derived from an EMBL/GenBank/DDBJ whole genome shotgun (WGS) entry which is preliminary data.</text>
</comment>
<feature type="region of interest" description="Disordered" evidence="3">
    <location>
        <begin position="1"/>
        <end position="46"/>
    </location>
</feature>
<gene>
    <name evidence="5" type="ORF">CFIMG_007520RA00001</name>
</gene>
<evidence type="ECO:0000256" key="1">
    <source>
        <dbReference type="ARBA" id="ARBA00008858"/>
    </source>
</evidence>
<sequence>MATQFGLRQRGPPRSSISQLSRANSTSSSTHTITEMAESTSMLSEKHPQNNILPISRSDTHLGCDDSSQSCSPLLNPEGKSLCHTHRSHPKRPSNLSSLVYFAIVACIILGASRAWFQNHQHHRLATVGVPLSCHSHNDYWRKRPLFDALEAGCTGVEADVWLRNNELYVVHEAPQTPALPTFTQLYVNPLVNILEQNNMGLAQGNTPVGVFSNFPNQTLILLVDFKEDSQAVFDTVSAQLQPLRERGWLTYFKDGSLTEGPITVVVTGEARLSSITANTTYRDIFLDAPTLALNDDVTHAYNWTNSYYSSVKFGRAFGHYTGYMGRPRIDDIATYVQQAHERGLKLRFWSQPSWPVLVRERLWGDLLDAGVDYLNVDDLIGANEWLAKREDKE</sequence>
<comment type="similarity">
    <text evidence="1">Belongs to the AIM6 family.</text>
</comment>
<reference evidence="5 6" key="2">
    <citation type="journal article" date="2013" name="IMA Fungus">
        <title>IMA Genome-F 1: Ceratocystis fimbriata: Draft nuclear genome sequence for the plant pathogen, Ceratocystis fimbriata.</title>
        <authorList>
            <person name="Wilken P.M."/>
            <person name="Steenkamp E.T."/>
            <person name="Wingfield M.J."/>
            <person name="de Beer Z.W."/>
            <person name="Wingfield B.D."/>
        </authorList>
    </citation>
    <scope>NUCLEOTIDE SEQUENCE [LARGE SCALE GENOMIC DNA]</scope>
    <source>
        <strain evidence="5 6">CBS 114723</strain>
    </source>
</reference>
<dbReference type="EMBL" id="APWK03000147">
    <property type="protein sequence ID" value="PHH50128.1"/>
    <property type="molecule type" value="Genomic_DNA"/>
</dbReference>
<dbReference type="InterPro" id="IPR051236">
    <property type="entry name" value="HAT_RTT109-like"/>
</dbReference>
<feature type="transmembrane region" description="Helical" evidence="4">
    <location>
        <begin position="96"/>
        <end position="117"/>
    </location>
</feature>
<reference evidence="5 6" key="1">
    <citation type="journal article" date="2013" name="Fungal Biol.">
        <title>Analysis of microsatellite markers in the genome of the plant pathogen Ceratocystis fimbriata.</title>
        <authorList>
            <person name="Simpson M.C."/>
            <person name="Wilken P.M."/>
            <person name="Coetzee M.P."/>
            <person name="Wingfield M.J."/>
            <person name="Wingfield B.D."/>
        </authorList>
    </citation>
    <scope>NUCLEOTIDE SEQUENCE [LARGE SCALE GENOMIC DNA]</scope>
    <source>
        <strain evidence="5 6">CBS 114723</strain>
    </source>
</reference>
<evidence type="ECO:0000313" key="6">
    <source>
        <dbReference type="Proteomes" id="UP000222788"/>
    </source>
</evidence>
<feature type="compositionally biased region" description="Polar residues" evidence="3">
    <location>
        <begin position="15"/>
        <end position="46"/>
    </location>
</feature>
<dbReference type="STRING" id="1035309.A0A2C5WM25"/>
<dbReference type="AlphaFoldDB" id="A0A2C5WM25"/>
<dbReference type="Proteomes" id="UP000222788">
    <property type="component" value="Unassembled WGS sequence"/>
</dbReference>
<keyword evidence="6" id="KW-1185">Reference proteome</keyword>
<keyword evidence="4" id="KW-1133">Transmembrane helix</keyword>
<organism evidence="5 6">
    <name type="scientific">Ceratocystis fimbriata CBS 114723</name>
    <dbReference type="NCBI Taxonomy" id="1035309"/>
    <lineage>
        <taxon>Eukaryota</taxon>
        <taxon>Fungi</taxon>
        <taxon>Dikarya</taxon>
        <taxon>Ascomycota</taxon>
        <taxon>Pezizomycotina</taxon>
        <taxon>Sordariomycetes</taxon>
        <taxon>Hypocreomycetidae</taxon>
        <taxon>Microascales</taxon>
        <taxon>Ceratocystidaceae</taxon>
        <taxon>Ceratocystis</taxon>
    </lineage>
</organism>
<accession>A0A2C5WM25</accession>
<dbReference type="GO" id="GO:0008081">
    <property type="term" value="F:phosphoric diester hydrolase activity"/>
    <property type="evidence" value="ECO:0007669"/>
    <property type="project" value="InterPro"/>
</dbReference>
<dbReference type="SUPFAM" id="SSF51695">
    <property type="entry name" value="PLC-like phosphodiesterases"/>
    <property type="match status" value="1"/>
</dbReference>
<evidence type="ECO:0000256" key="2">
    <source>
        <dbReference type="ARBA" id="ARBA00014286"/>
    </source>
</evidence>
<name>A0A2C5WM25_9PEZI</name>
<keyword evidence="4" id="KW-0472">Membrane</keyword>
<dbReference type="PANTHER" id="PTHR31571:SF1">
    <property type="entry name" value="ALTERED INHERITANCE OF MITOCHONDRIA PROTEIN 6"/>
    <property type="match status" value="1"/>
</dbReference>
<evidence type="ECO:0000256" key="3">
    <source>
        <dbReference type="SAM" id="MobiDB-lite"/>
    </source>
</evidence>
<dbReference type="GO" id="GO:0006629">
    <property type="term" value="P:lipid metabolic process"/>
    <property type="evidence" value="ECO:0007669"/>
    <property type="project" value="InterPro"/>
</dbReference>
<dbReference type="InterPro" id="IPR017946">
    <property type="entry name" value="PLC-like_Pdiesterase_TIM-brl"/>
</dbReference>
<proteinExistence type="inferred from homology"/>